<evidence type="ECO:0000313" key="4">
    <source>
        <dbReference type="Proteomes" id="UP000299084"/>
    </source>
</evidence>
<sequence>MKTVGAVYRLAYLRLNTLCARLLSDHPELEHIIWTLFQYTLQNEYELMRDRHLDQTFKRVLIREEEYDSIIVFYNSVFMQRLKTNILQYASTRTSEKFQKINQMVCNSDRALKRSAEGSNPPKPLKKLRFDIEGSDEADGSKHIPGESKFQQKLAEMTSTRTRMQKQKMNDSMDTSHREEK</sequence>
<dbReference type="Pfam" id="PF08934">
    <property type="entry name" value="Rb_C"/>
    <property type="match status" value="1"/>
</dbReference>
<dbReference type="GO" id="GO:0031175">
    <property type="term" value="P:neuron projection development"/>
    <property type="evidence" value="ECO:0007669"/>
    <property type="project" value="TreeGrafter"/>
</dbReference>
<feature type="region of interest" description="Disordered" evidence="1">
    <location>
        <begin position="113"/>
        <end position="181"/>
    </location>
</feature>
<dbReference type="InterPro" id="IPR028309">
    <property type="entry name" value="RB_fam"/>
</dbReference>
<dbReference type="PANTHER" id="PTHR13742">
    <property type="entry name" value="RETINOBLASTOMA-ASSOCIATED PROTEIN RB -RELATED"/>
    <property type="match status" value="1"/>
</dbReference>
<dbReference type="InterPro" id="IPR015030">
    <property type="entry name" value="RB_C"/>
</dbReference>
<evidence type="ECO:0000259" key="2">
    <source>
        <dbReference type="SMART" id="SM01369"/>
    </source>
</evidence>
<protein>
    <submittedName>
        <fullName evidence="3">Retinoblastoma-associated protein</fullName>
    </submittedName>
</protein>
<dbReference type="Gene3D" id="1.10.472.10">
    <property type="entry name" value="Cyclin-like"/>
    <property type="match status" value="1"/>
</dbReference>
<comment type="caution">
    <text evidence="3">The sequence shown here is derived from an EMBL/GenBank/DDBJ whole genome shotgun (WGS) entry which is preliminary data.</text>
</comment>
<dbReference type="GO" id="GO:2000134">
    <property type="term" value="P:negative regulation of G1/S transition of mitotic cell cycle"/>
    <property type="evidence" value="ECO:0007669"/>
    <property type="project" value="TreeGrafter"/>
</dbReference>
<dbReference type="GO" id="GO:0006357">
    <property type="term" value="P:regulation of transcription by RNA polymerase II"/>
    <property type="evidence" value="ECO:0007669"/>
    <property type="project" value="InterPro"/>
</dbReference>
<dbReference type="PANTHER" id="PTHR13742:SF36">
    <property type="entry name" value="RETINOBLASTOMA-ASSOCIATED PROTEIN"/>
    <property type="match status" value="1"/>
</dbReference>
<dbReference type="InterPro" id="IPR036915">
    <property type="entry name" value="Cyclin-like_sf"/>
</dbReference>
<organism evidence="3 4">
    <name type="scientific">Camelus dromedarius</name>
    <name type="common">Dromedary</name>
    <name type="synonym">Arabian camel</name>
    <dbReference type="NCBI Taxonomy" id="9838"/>
    <lineage>
        <taxon>Eukaryota</taxon>
        <taxon>Metazoa</taxon>
        <taxon>Chordata</taxon>
        <taxon>Craniata</taxon>
        <taxon>Vertebrata</taxon>
        <taxon>Euteleostomi</taxon>
        <taxon>Mammalia</taxon>
        <taxon>Eutheria</taxon>
        <taxon>Laurasiatheria</taxon>
        <taxon>Artiodactyla</taxon>
        <taxon>Tylopoda</taxon>
        <taxon>Camelidae</taxon>
        <taxon>Camelus</taxon>
    </lineage>
</organism>
<dbReference type="GO" id="GO:0000977">
    <property type="term" value="F:RNA polymerase II transcription regulatory region sequence-specific DNA binding"/>
    <property type="evidence" value="ECO:0007669"/>
    <property type="project" value="TreeGrafter"/>
</dbReference>
<feature type="compositionally biased region" description="Basic and acidic residues" evidence="1">
    <location>
        <begin position="168"/>
        <end position="181"/>
    </location>
</feature>
<keyword evidence="4" id="KW-1185">Reference proteome</keyword>
<name>A0A5N4D958_CAMDR</name>
<accession>A0A5N4D958</accession>
<dbReference type="Gene3D" id="6.10.250.530">
    <property type="match status" value="1"/>
</dbReference>
<dbReference type="GO" id="GO:0000785">
    <property type="term" value="C:chromatin"/>
    <property type="evidence" value="ECO:0007669"/>
    <property type="project" value="TreeGrafter"/>
</dbReference>
<evidence type="ECO:0000256" key="1">
    <source>
        <dbReference type="SAM" id="MobiDB-lite"/>
    </source>
</evidence>
<dbReference type="Proteomes" id="UP000299084">
    <property type="component" value="Unassembled WGS sequence"/>
</dbReference>
<dbReference type="SMART" id="SM01369">
    <property type="entry name" value="Rb_C"/>
    <property type="match status" value="1"/>
</dbReference>
<evidence type="ECO:0000313" key="3">
    <source>
        <dbReference type="EMBL" id="KAB1267658.1"/>
    </source>
</evidence>
<reference evidence="3 4" key="1">
    <citation type="journal article" date="2019" name="Mol. Ecol. Resour.">
        <title>Improving Illumina assemblies with Hi-C and long reads: an example with the North African dromedary.</title>
        <authorList>
            <person name="Elbers J.P."/>
            <person name="Rogers M.F."/>
            <person name="Perelman P.L."/>
            <person name="Proskuryakova A.A."/>
            <person name="Serdyukova N.A."/>
            <person name="Johnson W.E."/>
            <person name="Horin P."/>
            <person name="Corander J."/>
            <person name="Murphy D."/>
            <person name="Burger P.A."/>
        </authorList>
    </citation>
    <scope>NUCLEOTIDE SEQUENCE [LARGE SCALE GENOMIC DNA]</scope>
    <source>
        <strain evidence="3">Drom800</strain>
        <tissue evidence="3">Blood</tissue>
    </source>
</reference>
<dbReference type="AlphaFoldDB" id="A0A5N4D958"/>
<dbReference type="SUPFAM" id="SSF47954">
    <property type="entry name" value="Cyclin-like"/>
    <property type="match status" value="1"/>
</dbReference>
<dbReference type="EMBL" id="JWIN03000014">
    <property type="protein sequence ID" value="KAB1267658.1"/>
    <property type="molecule type" value="Genomic_DNA"/>
</dbReference>
<gene>
    <name evidence="3" type="ORF">Cadr_000012652</name>
</gene>
<dbReference type="Pfam" id="PF01857">
    <property type="entry name" value="RB_B"/>
    <property type="match status" value="1"/>
</dbReference>
<feature type="domain" description="Retinoblastoma-associated protein C-terminal" evidence="2">
    <location>
        <begin position="36"/>
        <end position="180"/>
    </location>
</feature>
<dbReference type="GO" id="GO:0035189">
    <property type="term" value="C:Rb-E2F complex"/>
    <property type="evidence" value="ECO:0007669"/>
    <property type="project" value="TreeGrafter"/>
</dbReference>
<dbReference type="GO" id="GO:0048667">
    <property type="term" value="P:cell morphogenesis involved in neuron differentiation"/>
    <property type="evidence" value="ECO:0007669"/>
    <property type="project" value="TreeGrafter"/>
</dbReference>
<dbReference type="InterPro" id="IPR002719">
    <property type="entry name" value="RB_B"/>
</dbReference>
<proteinExistence type="predicted"/>